<evidence type="ECO:0000313" key="3">
    <source>
        <dbReference type="EMBL" id="TCK65102.1"/>
    </source>
</evidence>
<dbReference type="GO" id="GO:0043022">
    <property type="term" value="F:ribosome binding"/>
    <property type="evidence" value="ECO:0007669"/>
    <property type="project" value="TreeGrafter"/>
</dbReference>
<proteinExistence type="predicted"/>
<feature type="compositionally biased region" description="Basic residues" evidence="1">
    <location>
        <begin position="108"/>
        <end position="134"/>
    </location>
</feature>
<accession>A0A4R1KK32</accession>
<organism evidence="3 4">
    <name type="scientific">Winogradskyella wandonensis</name>
    <dbReference type="NCBI Taxonomy" id="1442586"/>
    <lineage>
        <taxon>Bacteria</taxon>
        <taxon>Pseudomonadati</taxon>
        <taxon>Bacteroidota</taxon>
        <taxon>Flavobacteriia</taxon>
        <taxon>Flavobacteriales</taxon>
        <taxon>Flavobacteriaceae</taxon>
        <taxon>Winogradskyella</taxon>
    </lineage>
</organism>
<dbReference type="PROSITE" id="PS00745">
    <property type="entry name" value="RF_PROK_I"/>
    <property type="match status" value="1"/>
</dbReference>
<dbReference type="OrthoDB" id="9815709at2"/>
<dbReference type="Proteomes" id="UP000295714">
    <property type="component" value="Unassembled WGS sequence"/>
</dbReference>
<dbReference type="PANTHER" id="PTHR47814">
    <property type="entry name" value="PEPTIDYL-TRNA HYDROLASE ARFB"/>
    <property type="match status" value="1"/>
</dbReference>
<dbReference type="GO" id="GO:0003747">
    <property type="term" value="F:translation release factor activity"/>
    <property type="evidence" value="ECO:0007669"/>
    <property type="project" value="InterPro"/>
</dbReference>
<dbReference type="GO" id="GO:0004045">
    <property type="term" value="F:peptidyl-tRNA hydrolase activity"/>
    <property type="evidence" value="ECO:0007669"/>
    <property type="project" value="TreeGrafter"/>
</dbReference>
<dbReference type="RefSeq" id="WP_132705535.1">
    <property type="nucleotide sequence ID" value="NZ_SMGI01000004.1"/>
</dbReference>
<evidence type="ECO:0000259" key="2">
    <source>
        <dbReference type="PROSITE" id="PS00745"/>
    </source>
</evidence>
<evidence type="ECO:0000313" key="4">
    <source>
        <dbReference type="Proteomes" id="UP000295714"/>
    </source>
</evidence>
<keyword evidence="4" id="KW-1185">Reference proteome</keyword>
<dbReference type="Gene3D" id="3.30.160.20">
    <property type="match status" value="1"/>
</dbReference>
<dbReference type="EMBL" id="SMGI01000004">
    <property type="protein sequence ID" value="TCK65102.1"/>
    <property type="molecule type" value="Genomic_DNA"/>
</dbReference>
<comment type="caution">
    <text evidence="3">The sequence shown here is derived from an EMBL/GenBank/DDBJ whole genome shotgun (WGS) entry which is preliminary data.</text>
</comment>
<dbReference type="SUPFAM" id="SSF110916">
    <property type="entry name" value="Peptidyl-tRNA hydrolase domain-like"/>
    <property type="match status" value="1"/>
</dbReference>
<dbReference type="GO" id="GO:0072344">
    <property type="term" value="P:rescue of stalled ribosome"/>
    <property type="evidence" value="ECO:0007669"/>
    <property type="project" value="TreeGrafter"/>
</dbReference>
<dbReference type="PANTHER" id="PTHR47814:SF1">
    <property type="entry name" value="PEPTIDYL-TRNA HYDROLASE ARFB"/>
    <property type="match status" value="1"/>
</dbReference>
<evidence type="ECO:0000256" key="1">
    <source>
        <dbReference type="SAM" id="MobiDB-lite"/>
    </source>
</evidence>
<dbReference type="InterPro" id="IPR000352">
    <property type="entry name" value="Pep_chain_release_fac_I"/>
</dbReference>
<name>A0A4R1KK32_9FLAO</name>
<feature type="region of interest" description="Disordered" evidence="1">
    <location>
        <begin position="101"/>
        <end position="134"/>
    </location>
</feature>
<feature type="domain" description="Prokaryotic-type class I peptide chain release factors" evidence="2">
    <location>
        <begin position="16"/>
        <end position="32"/>
    </location>
</feature>
<dbReference type="Pfam" id="PF00472">
    <property type="entry name" value="RF-1"/>
    <property type="match status" value="1"/>
</dbReference>
<sequence length="134" mass="15545">MDLLELTKELNYKAVRSSGSGGQNVNKVATKVELYFDLKATLIFNDEQKEKLKTYLKNRLTKEGVLILSCGETRSQLKNKTIVTHRFFELIEEGLKEEKDRLPTKVPRAIKQKRLQNKRKTSEKKANRKPPKID</sequence>
<protein>
    <submittedName>
        <fullName evidence="3">Ribosome-associated protein</fullName>
    </submittedName>
</protein>
<reference evidence="3 4" key="1">
    <citation type="journal article" date="2015" name="Stand. Genomic Sci.">
        <title>Genomic Encyclopedia of Bacterial and Archaeal Type Strains, Phase III: the genomes of soil and plant-associated and newly described type strains.</title>
        <authorList>
            <person name="Whitman W.B."/>
            <person name="Woyke T."/>
            <person name="Klenk H.P."/>
            <person name="Zhou Y."/>
            <person name="Lilburn T.G."/>
            <person name="Beck B.J."/>
            <person name="De Vos P."/>
            <person name="Vandamme P."/>
            <person name="Eisen J.A."/>
            <person name="Garrity G."/>
            <person name="Hugenholtz P."/>
            <person name="Kyrpides N.C."/>
        </authorList>
    </citation>
    <scope>NUCLEOTIDE SEQUENCE [LARGE SCALE GENOMIC DNA]</scope>
    <source>
        <strain evidence="3 4">CECT 8445</strain>
    </source>
</reference>
<dbReference type="NCBIfam" id="NF006718">
    <property type="entry name" value="PRK09256.1"/>
    <property type="match status" value="1"/>
</dbReference>
<dbReference type="AlphaFoldDB" id="A0A4R1KK32"/>
<gene>
    <name evidence="3" type="ORF">DFQ05_2315</name>
</gene>